<dbReference type="Proteomes" id="UP000315344">
    <property type="component" value="Unassembled WGS sequence"/>
</dbReference>
<dbReference type="GO" id="GO:0005829">
    <property type="term" value="C:cytosol"/>
    <property type="evidence" value="ECO:0007669"/>
    <property type="project" value="TreeGrafter"/>
</dbReference>
<evidence type="ECO:0000256" key="1">
    <source>
        <dbReference type="ARBA" id="ARBA00011009"/>
    </source>
</evidence>
<feature type="binding site" evidence="10">
    <location>
        <begin position="21"/>
        <end position="26"/>
    </location>
    <ligand>
        <name>NAD(+)</name>
        <dbReference type="ChEBI" id="CHEBI:57540"/>
    </ligand>
</feature>
<comment type="catalytic activity">
    <reaction evidence="7 12">
        <text>sn-glycerol 3-phosphate + NADP(+) = dihydroxyacetone phosphate + NADPH + H(+)</text>
        <dbReference type="Rhea" id="RHEA:11096"/>
        <dbReference type="ChEBI" id="CHEBI:15378"/>
        <dbReference type="ChEBI" id="CHEBI:57597"/>
        <dbReference type="ChEBI" id="CHEBI:57642"/>
        <dbReference type="ChEBI" id="CHEBI:57783"/>
        <dbReference type="ChEBI" id="CHEBI:58349"/>
        <dbReference type="EC" id="1.1.1.94"/>
    </reaction>
</comment>
<dbReference type="InterPro" id="IPR006168">
    <property type="entry name" value="G3P_DH_NAD-dep"/>
</dbReference>
<feature type="binding site" evidence="7">
    <location>
        <position position="255"/>
    </location>
    <ligand>
        <name>sn-glycerol 3-phosphate</name>
        <dbReference type="ChEBI" id="CHEBI:57597"/>
    </ligand>
</feature>
<comment type="function">
    <text evidence="7">Catalyzes the reduction of the glycolytic intermediate dihydroxyacetone phosphate (DHAP) to sn-glycerol 3-phosphate (G3P), the key precursor for phospholipid synthesis.</text>
</comment>
<dbReference type="InterPro" id="IPR011128">
    <property type="entry name" value="G3P_DH_NAD-dep_N"/>
</dbReference>
<dbReference type="Pfam" id="PF01210">
    <property type="entry name" value="NAD_Gly3P_dh_N"/>
    <property type="match status" value="1"/>
</dbReference>
<comment type="pathway">
    <text evidence="7">Membrane lipid metabolism; glycerophospholipid metabolism.</text>
</comment>
<feature type="binding site" evidence="7">
    <location>
        <position position="256"/>
    </location>
    <ligand>
        <name>sn-glycerol 3-phosphate</name>
        <dbReference type="ChEBI" id="CHEBI:57597"/>
    </ligand>
</feature>
<feature type="binding site" evidence="9">
    <location>
        <begin position="256"/>
        <end position="257"/>
    </location>
    <ligand>
        <name>substrate</name>
    </ligand>
</feature>
<dbReference type="GO" id="GO:0051287">
    <property type="term" value="F:NAD binding"/>
    <property type="evidence" value="ECO:0007669"/>
    <property type="project" value="InterPro"/>
</dbReference>
<keyword evidence="7" id="KW-0547">Nucleotide-binding</keyword>
<evidence type="ECO:0000259" key="13">
    <source>
        <dbReference type="Pfam" id="PF01210"/>
    </source>
</evidence>
<comment type="catalytic activity">
    <reaction evidence="7">
        <text>sn-glycerol 3-phosphate + NAD(+) = dihydroxyacetone phosphate + NADH + H(+)</text>
        <dbReference type="Rhea" id="RHEA:11092"/>
        <dbReference type="ChEBI" id="CHEBI:15378"/>
        <dbReference type="ChEBI" id="CHEBI:57540"/>
        <dbReference type="ChEBI" id="CHEBI:57597"/>
        <dbReference type="ChEBI" id="CHEBI:57642"/>
        <dbReference type="ChEBI" id="CHEBI:57945"/>
        <dbReference type="EC" id="1.1.1.94"/>
    </reaction>
</comment>
<evidence type="ECO:0000256" key="6">
    <source>
        <dbReference type="ARBA" id="ARBA00023264"/>
    </source>
</evidence>
<reference evidence="15 16" key="1">
    <citation type="journal article" date="2017" name="Nat. Commun.">
        <title>In situ click chemistry generation of cyclooxygenase-2 inhibitors.</title>
        <authorList>
            <person name="Bhardwaj A."/>
            <person name="Kaur J."/>
            <person name="Wuest M."/>
            <person name="Wuest F."/>
        </authorList>
    </citation>
    <scope>NUCLEOTIDE SEQUENCE [LARGE SCALE GENOMIC DNA]</scope>
    <source>
        <strain evidence="15">S2_012_000_R3_94</strain>
    </source>
</reference>
<comment type="similarity">
    <text evidence="1 7 11">Belongs to the NAD-dependent glycerol-3-phosphate dehydrogenase family.</text>
</comment>
<feature type="binding site" evidence="10">
    <location>
        <position position="142"/>
    </location>
    <ligand>
        <name>NAD(+)</name>
        <dbReference type="ChEBI" id="CHEBI:57540"/>
    </ligand>
</feature>
<keyword evidence="4 7" id="KW-0443">Lipid metabolism</keyword>
<comment type="caution">
    <text evidence="7">Lacks conserved residue(s) required for the propagation of feature annotation.</text>
</comment>
<feature type="binding site" evidence="7">
    <location>
        <position position="256"/>
    </location>
    <ligand>
        <name>NADPH</name>
        <dbReference type="ChEBI" id="CHEBI:57783"/>
    </ligand>
</feature>
<dbReference type="PANTHER" id="PTHR11728">
    <property type="entry name" value="GLYCEROL-3-PHOSPHATE DEHYDROGENASE"/>
    <property type="match status" value="1"/>
</dbReference>
<dbReference type="InterPro" id="IPR008927">
    <property type="entry name" value="6-PGluconate_DH-like_C_sf"/>
</dbReference>
<dbReference type="PRINTS" id="PR00077">
    <property type="entry name" value="GPDHDRGNASE"/>
</dbReference>
<feature type="domain" description="Glycerol-3-phosphate dehydrogenase NAD-dependent N-terminal" evidence="13">
    <location>
        <begin position="18"/>
        <end position="160"/>
    </location>
</feature>
<keyword evidence="7" id="KW-0521">NADP</keyword>
<feature type="binding site" evidence="7">
    <location>
        <position position="110"/>
    </location>
    <ligand>
        <name>sn-glycerol 3-phosphate</name>
        <dbReference type="ChEBI" id="CHEBI:57597"/>
    </ligand>
</feature>
<evidence type="ECO:0000256" key="12">
    <source>
        <dbReference type="RuleBase" id="RU000439"/>
    </source>
</evidence>
<feature type="binding site" evidence="10">
    <location>
        <position position="256"/>
    </location>
    <ligand>
        <name>NAD(+)</name>
        <dbReference type="ChEBI" id="CHEBI:57540"/>
    </ligand>
</feature>
<keyword evidence="6 7" id="KW-1208">Phospholipid metabolism</keyword>
<gene>
    <name evidence="7" type="primary">gpsA</name>
    <name evidence="15" type="ORF">DI616_10280</name>
</gene>
<dbReference type="GO" id="GO:0141153">
    <property type="term" value="F:glycerol-3-phosphate dehydrogenase (NADP+) activity"/>
    <property type="evidence" value="ECO:0007669"/>
    <property type="project" value="RHEA"/>
</dbReference>
<dbReference type="UniPathway" id="UPA00940"/>
<dbReference type="SUPFAM" id="SSF48179">
    <property type="entry name" value="6-phosphogluconate dehydrogenase C-terminal domain-like"/>
    <property type="match status" value="1"/>
</dbReference>
<feature type="binding site" evidence="7">
    <location>
        <position position="257"/>
    </location>
    <ligand>
        <name>sn-glycerol 3-phosphate</name>
        <dbReference type="ChEBI" id="CHEBI:57597"/>
    </ligand>
</feature>
<dbReference type="NCBIfam" id="NF000942">
    <property type="entry name" value="PRK00094.1-4"/>
    <property type="match status" value="1"/>
</dbReference>
<evidence type="ECO:0000313" key="16">
    <source>
        <dbReference type="Proteomes" id="UP000315344"/>
    </source>
</evidence>
<dbReference type="PIRSF" id="PIRSF000114">
    <property type="entry name" value="Glycerol-3-P_dh"/>
    <property type="match status" value="1"/>
</dbReference>
<dbReference type="EC" id="1.1.1.94" evidence="7"/>
<dbReference type="PANTHER" id="PTHR11728:SF1">
    <property type="entry name" value="GLYCEROL-3-PHOSPHATE DEHYDROGENASE [NAD(+)] 2, CHLOROPLASTIC"/>
    <property type="match status" value="1"/>
</dbReference>
<keyword evidence="2 7" id="KW-0444">Lipid biosynthesis</keyword>
<dbReference type="Pfam" id="PF07479">
    <property type="entry name" value="NAD_Gly3P_dh_C"/>
    <property type="match status" value="1"/>
</dbReference>
<keyword evidence="5 7" id="KW-0594">Phospholipid biosynthesis</keyword>
<dbReference type="EMBL" id="VAFL01000007">
    <property type="protein sequence ID" value="TKW66340.1"/>
    <property type="molecule type" value="Genomic_DNA"/>
</dbReference>
<evidence type="ECO:0000259" key="14">
    <source>
        <dbReference type="Pfam" id="PF07479"/>
    </source>
</evidence>
<dbReference type="GO" id="GO:0008654">
    <property type="term" value="P:phospholipid biosynthetic process"/>
    <property type="evidence" value="ECO:0007669"/>
    <property type="project" value="UniProtKB-KW"/>
</dbReference>
<evidence type="ECO:0000256" key="11">
    <source>
        <dbReference type="RuleBase" id="RU000437"/>
    </source>
</evidence>
<dbReference type="SUPFAM" id="SSF51735">
    <property type="entry name" value="NAD(P)-binding Rossmann-fold domains"/>
    <property type="match status" value="1"/>
</dbReference>
<dbReference type="GO" id="GO:0046168">
    <property type="term" value="P:glycerol-3-phosphate catabolic process"/>
    <property type="evidence" value="ECO:0007669"/>
    <property type="project" value="InterPro"/>
</dbReference>
<dbReference type="GO" id="GO:0005975">
    <property type="term" value="P:carbohydrate metabolic process"/>
    <property type="evidence" value="ECO:0007669"/>
    <property type="project" value="InterPro"/>
</dbReference>
<dbReference type="Gene3D" id="3.40.50.720">
    <property type="entry name" value="NAD(P)-binding Rossmann-like Domain"/>
    <property type="match status" value="1"/>
</dbReference>
<feature type="binding site" evidence="7">
    <location>
        <position position="245"/>
    </location>
    <ligand>
        <name>sn-glycerol 3-phosphate</name>
        <dbReference type="ChEBI" id="CHEBI:57597"/>
    </ligand>
</feature>
<evidence type="ECO:0000256" key="8">
    <source>
        <dbReference type="PIRSR" id="PIRSR000114-1"/>
    </source>
</evidence>
<keyword evidence="7 10" id="KW-0520">NAD</keyword>
<sequence length="327" mass="33234">MVLPQERYRHLRGPAVTAILGAGAFGAALAVTLSGTQPVTLWGRALQKGREVARLPGVILPAGVTLTDDLGLALDGQDRVILALPAQALRGFLADHANLLDGRWLINTAKGIDLATGDSPSTLIQAACPSARIATLTGPSFAADIARGLPTALTLASTAEGVGALQHDLSTPVLRLYRSDDLRGAELGGALKNVVAIAAGAAIGAGLGDSARAALITRGFAEMVRLSVALGARPATLAGLSGLGDLILTSTSDLSRNFRYGRALGAGQAFDSSLTVEGAATACAATRLAARHDIAMPIAEAVAGLAEGRAGVAETMETLMSRPLKEE</sequence>
<dbReference type="GO" id="GO:0046167">
    <property type="term" value="P:glycerol-3-phosphate biosynthetic process"/>
    <property type="evidence" value="ECO:0007669"/>
    <property type="project" value="UniProtKB-UniRule"/>
</dbReference>
<name>A0A533I8F1_PARDE</name>
<keyword evidence="3 7" id="KW-0560">Oxidoreductase</keyword>
<keyword evidence="7" id="KW-0963">Cytoplasm</keyword>
<dbReference type="Gene3D" id="1.10.1040.10">
    <property type="entry name" value="N-(1-d-carboxylethyl)-l-norvaline Dehydrogenase, domain 2"/>
    <property type="match status" value="1"/>
</dbReference>
<evidence type="ECO:0000256" key="5">
    <source>
        <dbReference type="ARBA" id="ARBA00023209"/>
    </source>
</evidence>
<feature type="binding site" evidence="7">
    <location>
        <position position="142"/>
    </location>
    <ligand>
        <name>NADPH</name>
        <dbReference type="ChEBI" id="CHEBI:57783"/>
    </ligand>
</feature>
<evidence type="ECO:0000256" key="10">
    <source>
        <dbReference type="PIRSR" id="PIRSR000114-3"/>
    </source>
</evidence>
<feature type="domain" description="Glycerol-3-phosphate dehydrogenase NAD-dependent C-terminal" evidence="14">
    <location>
        <begin position="181"/>
        <end position="316"/>
    </location>
</feature>
<feature type="binding site" evidence="7">
    <location>
        <position position="110"/>
    </location>
    <ligand>
        <name>NADPH</name>
        <dbReference type="ChEBI" id="CHEBI:57783"/>
    </ligand>
</feature>
<feature type="binding site" evidence="9">
    <location>
        <position position="110"/>
    </location>
    <ligand>
        <name>substrate</name>
    </ligand>
</feature>
<protein>
    <recommendedName>
        <fullName evidence="7">Glycerol-3-phosphate dehydrogenase [NAD(P)+]</fullName>
        <ecNumber evidence="7">1.1.1.94</ecNumber>
    </recommendedName>
    <alternativeName>
        <fullName evidence="7">NAD(P)(+)-dependent glycerol-3-phosphate dehydrogenase</fullName>
    </alternativeName>
    <alternativeName>
        <fullName evidence="7">NAD(P)H-dependent dihydroxyacetone-phosphate reductase</fullName>
    </alternativeName>
</protein>
<evidence type="ECO:0000256" key="4">
    <source>
        <dbReference type="ARBA" id="ARBA00023098"/>
    </source>
</evidence>
<comment type="caution">
    <text evidence="15">The sequence shown here is derived from an EMBL/GenBank/DDBJ whole genome shotgun (WGS) entry which is preliminary data.</text>
</comment>
<feature type="binding site" evidence="7">
    <location>
        <position position="140"/>
    </location>
    <ligand>
        <name>sn-glycerol 3-phosphate</name>
        <dbReference type="ChEBI" id="CHEBI:57597"/>
    </ligand>
</feature>
<feature type="binding site" evidence="7">
    <location>
        <position position="25"/>
    </location>
    <ligand>
        <name>NADPH</name>
        <dbReference type="ChEBI" id="CHEBI:57783"/>
    </ligand>
</feature>
<feature type="binding site" evidence="7">
    <location>
        <position position="138"/>
    </location>
    <ligand>
        <name>sn-glycerol 3-phosphate</name>
        <dbReference type="ChEBI" id="CHEBI:57597"/>
    </ligand>
</feature>
<dbReference type="GO" id="GO:0141152">
    <property type="term" value="F:glycerol-3-phosphate dehydrogenase (NAD+) activity"/>
    <property type="evidence" value="ECO:0007669"/>
    <property type="project" value="RHEA"/>
</dbReference>
<feature type="binding site" evidence="7">
    <location>
        <position position="277"/>
    </location>
    <ligand>
        <name>NADPH</name>
        <dbReference type="ChEBI" id="CHEBI:57783"/>
    </ligand>
</feature>
<dbReference type="HAMAP" id="MF_00394">
    <property type="entry name" value="NAD_Glyc3P_dehydrog"/>
    <property type="match status" value="1"/>
</dbReference>
<organism evidence="15 16">
    <name type="scientific">Paracoccus denitrificans</name>
    <dbReference type="NCBI Taxonomy" id="266"/>
    <lineage>
        <taxon>Bacteria</taxon>
        <taxon>Pseudomonadati</taxon>
        <taxon>Pseudomonadota</taxon>
        <taxon>Alphaproteobacteria</taxon>
        <taxon>Rhodobacterales</taxon>
        <taxon>Paracoccaceae</taxon>
        <taxon>Paracoccus</taxon>
    </lineage>
</organism>
<dbReference type="InterPro" id="IPR036291">
    <property type="entry name" value="NAD(P)-bd_dom_sf"/>
</dbReference>
<dbReference type="NCBIfam" id="NF000940">
    <property type="entry name" value="PRK00094.1-2"/>
    <property type="match status" value="1"/>
</dbReference>
<evidence type="ECO:0000313" key="15">
    <source>
        <dbReference type="EMBL" id="TKW66340.1"/>
    </source>
</evidence>
<comment type="subcellular location">
    <subcellularLocation>
        <location evidence="7">Cytoplasm</location>
    </subcellularLocation>
</comment>
<feature type="binding site" evidence="7">
    <location>
        <position position="192"/>
    </location>
    <ligand>
        <name>sn-glycerol 3-phosphate</name>
        <dbReference type="ChEBI" id="CHEBI:57597"/>
    </ligand>
</feature>
<proteinExistence type="inferred from homology"/>
<dbReference type="GO" id="GO:0006650">
    <property type="term" value="P:glycerophospholipid metabolic process"/>
    <property type="evidence" value="ECO:0007669"/>
    <property type="project" value="UniProtKB-UniRule"/>
</dbReference>
<feature type="active site" description="Proton acceptor" evidence="7 8">
    <location>
        <position position="192"/>
    </location>
</feature>
<accession>A0A533I8F1</accession>
<dbReference type="AlphaFoldDB" id="A0A533I8F1"/>
<evidence type="ECO:0000256" key="2">
    <source>
        <dbReference type="ARBA" id="ARBA00022516"/>
    </source>
</evidence>
<evidence type="ECO:0000256" key="7">
    <source>
        <dbReference type="HAMAP-Rule" id="MF_00394"/>
    </source>
</evidence>
<evidence type="ECO:0000256" key="3">
    <source>
        <dbReference type="ARBA" id="ARBA00023002"/>
    </source>
</evidence>
<evidence type="ECO:0000256" key="9">
    <source>
        <dbReference type="PIRSR" id="PIRSR000114-2"/>
    </source>
</evidence>
<dbReference type="InterPro" id="IPR013328">
    <property type="entry name" value="6PGD_dom2"/>
</dbReference>
<dbReference type="PROSITE" id="PS00957">
    <property type="entry name" value="NAD_G3PDH"/>
    <property type="match status" value="1"/>
</dbReference>
<dbReference type="InterPro" id="IPR006109">
    <property type="entry name" value="G3P_DH_NAD-dep_C"/>
</dbReference>
<feature type="binding site" evidence="7">
    <location>
        <position position="44"/>
    </location>
    <ligand>
        <name>NADPH</name>
        <dbReference type="ChEBI" id="CHEBI:57783"/>
    </ligand>
</feature>